<dbReference type="InterPro" id="IPR015500">
    <property type="entry name" value="Peptidase_S8_subtilisin-rel"/>
</dbReference>
<dbReference type="InterPro" id="IPR026444">
    <property type="entry name" value="Secre_tail"/>
</dbReference>
<feature type="active site" description="Charge relay system" evidence="5">
    <location>
        <position position="234"/>
    </location>
</feature>
<dbReference type="OrthoDB" id="9792152at2"/>
<dbReference type="Pfam" id="PF00082">
    <property type="entry name" value="Peptidase_S8"/>
    <property type="match status" value="1"/>
</dbReference>
<proteinExistence type="inferred from homology"/>
<accession>A0A0E9M0X6</accession>
<evidence type="ECO:0000259" key="6">
    <source>
        <dbReference type="Pfam" id="PF00082"/>
    </source>
</evidence>
<dbReference type="InterPro" id="IPR017317">
    <property type="entry name" value="Pept_S8_subtilisin_bacteroid-2"/>
</dbReference>
<evidence type="ECO:0000256" key="5">
    <source>
        <dbReference type="PROSITE-ProRule" id="PRU01240"/>
    </source>
</evidence>
<dbReference type="PROSITE" id="PS51892">
    <property type="entry name" value="SUBTILASE"/>
    <property type="match status" value="1"/>
</dbReference>
<dbReference type="RefSeq" id="WP_062126926.1">
    <property type="nucleotide sequence ID" value="NZ_BAZW01000039.1"/>
</dbReference>
<evidence type="ECO:0000256" key="4">
    <source>
        <dbReference type="ARBA" id="ARBA00022825"/>
    </source>
</evidence>
<comment type="caution">
    <text evidence="7">The sequence shown here is derived from an EMBL/GenBank/DDBJ whole genome shotgun (WGS) entry which is preliminary data.</text>
</comment>
<keyword evidence="4 5" id="KW-0720">Serine protease</keyword>
<feature type="active site" description="Charge relay system" evidence="5">
    <location>
        <position position="410"/>
    </location>
</feature>
<dbReference type="STRING" id="1236989.JCM15548_13486"/>
<evidence type="ECO:0000256" key="2">
    <source>
        <dbReference type="ARBA" id="ARBA00022670"/>
    </source>
</evidence>
<dbReference type="GO" id="GO:0004252">
    <property type="term" value="F:serine-type endopeptidase activity"/>
    <property type="evidence" value="ECO:0007669"/>
    <property type="project" value="UniProtKB-UniRule"/>
</dbReference>
<comment type="similarity">
    <text evidence="1 5">Belongs to the peptidase S8 family.</text>
</comment>
<gene>
    <name evidence="7" type="ORF">JCM15548_13486</name>
</gene>
<reference evidence="7 8" key="1">
    <citation type="journal article" date="2015" name="Microbes Environ.">
        <title>Distribution and evolution of nitrogen fixation genes in the phylum bacteroidetes.</title>
        <authorList>
            <person name="Inoue J."/>
            <person name="Oshima K."/>
            <person name="Suda W."/>
            <person name="Sakamoto M."/>
            <person name="Iino T."/>
            <person name="Noda S."/>
            <person name="Hongoh Y."/>
            <person name="Hattori M."/>
            <person name="Ohkuma M."/>
        </authorList>
    </citation>
    <scope>NUCLEOTIDE SEQUENCE [LARGE SCALE GENOMIC DNA]</scope>
    <source>
        <strain evidence="7">JCM 15548</strain>
    </source>
</reference>
<dbReference type="Gene3D" id="3.40.50.200">
    <property type="entry name" value="Peptidase S8/S53 domain"/>
    <property type="match status" value="1"/>
</dbReference>
<dbReference type="PANTHER" id="PTHR43806:SF67">
    <property type="entry name" value="EGF-LIKE DOMAIN-CONTAINING PROTEIN"/>
    <property type="match status" value="1"/>
</dbReference>
<dbReference type="InterPro" id="IPR023828">
    <property type="entry name" value="Peptidase_S8_Ser-AS"/>
</dbReference>
<keyword evidence="2 5" id="KW-0645">Protease</keyword>
<dbReference type="SUPFAM" id="SSF52743">
    <property type="entry name" value="Subtilisin-like"/>
    <property type="match status" value="1"/>
</dbReference>
<evidence type="ECO:0000313" key="7">
    <source>
        <dbReference type="EMBL" id="GAO31149.1"/>
    </source>
</evidence>
<keyword evidence="3 5" id="KW-0378">Hydrolase</keyword>
<dbReference type="NCBIfam" id="TIGR04183">
    <property type="entry name" value="Por_Secre_tail"/>
    <property type="match status" value="1"/>
</dbReference>
<dbReference type="PRINTS" id="PR00723">
    <property type="entry name" value="SUBTILISIN"/>
</dbReference>
<dbReference type="PIRSF" id="PIRSF037903">
    <property type="entry name" value="Subtilisin_rel_GFO_2223"/>
    <property type="match status" value="1"/>
</dbReference>
<dbReference type="InterPro" id="IPR000209">
    <property type="entry name" value="Peptidase_S8/S53_dom"/>
</dbReference>
<feature type="domain" description="Peptidase S8/S53" evidence="6">
    <location>
        <begin position="184"/>
        <end position="456"/>
    </location>
</feature>
<dbReference type="InterPro" id="IPR050131">
    <property type="entry name" value="Peptidase_S8_subtilisin-like"/>
</dbReference>
<dbReference type="PANTHER" id="PTHR43806">
    <property type="entry name" value="PEPTIDASE S8"/>
    <property type="match status" value="1"/>
</dbReference>
<feature type="active site" description="Charge relay system" evidence="5">
    <location>
        <position position="193"/>
    </location>
</feature>
<dbReference type="PROSITE" id="PS00138">
    <property type="entry name" value="SUBTILASE_SER"/>
    <property type="match status" value="1"/>
</dbReference>
<dbReference type="EMBL" id="BAZW01000039">
    <property type="protein sequence ID" value="GAO31149.1"/>
    <property type="molecule type" value="Genomic_DNA"/>
</dbReference>
<dbReference type="GO" id="GO:0006508">
    <property type="term" value="P:proteolysis"/>
    <property type="evidence" value="ECO:0007669"/>
    <property type="project" value="UniProtKB-KW"/>
</dbReference>
<keyword evidence="8" id="KW-1185">Reference proteome</keyword>
<organism evidence="7 8">
    <name type="scientific">Geofilum rubicundum JCM 15548</name>
    <dbReference type="NCBI Taxonomy" id="1236989"/>
    <lineage>
        <taxon>Bacteria</taxon>
        <taxon>Pseudomonadati</taxon>
        <taxon>Bacteroidota</taxon>
        <taxon>Bacteroidia</taxon>
        <taxon>Marinilabiliales</taxon>
        <taxon>Marinilabiliaceae</taxon>
        <taxon>Geofilum</taxon>
    </lineage>
</organism>
<dbReference type="AlphaFoldDB" id="A0A0E9M0X6"/>
<evidence type="ECO:0000256" key="3">
    <source>
        <dbReference type="ARBA" id="ARBA00022801"/>
    </source>
</evidence>
<dbReference type="InterPro" id="IPR036852">
    <property type="entry name" value="Peptidase_S8/S53_dom_sf"/>
</dbReference>
<dbReference type="Proteomes" id="UP000032900">
    <property type="component" value="Unassembled WGS sequence"/>
</dbReference>
<protein>
    <recommendedName>
        <fullName evidence="6">Peptidase S8/S53 domain-containing protein</fullName>
    </recommendedName>
</protein>
<evidence type="ECO:0000313" key="8">
    <source>
        <dbReference type="Proteomes" id="UP000032900"/>
    </source>
</evidence>
<evidence type="ECO:0000256" key="1">
    <source>
        <dbReference type="ARBA" id="ARBA00011073"/>
    </source>
</evidence>
<sequence>MVLFLRFRLFACFLLVGLSLPFGAVMGQTAGYFVQFSDKEGSPYHLDNPLEFLSQRAIDRRAAQGIFLDDTDLPVSPAYVQNLEDLGVKVLMATKWFNGVIAVSDDSELMNGLEALPYINFVEKTYVGDGWSLSSGDNFSQKKLYPEVDAVESKEVLKSTAAMNTDRQIEMVKGDFLHDLGFKGNGIHIAVLDAGFKGVETSQVFGHLQTDGLLLGERNFVLNDPEPFYNTHIHGAQVLGVMTGQVPDEYAGTATEASYWLMRTEDARSEYPIEADYWVCAAEMADSAGVDIIQSSVGYFTFDDPAMDYTLEIPGGITRISRAAAFASQKGMVVVNSAGNERQSEWEYVVMPNDVPEVLTVGAVKADGTLADFSSRGFVADGWVKPDVMALGVGTSVITNDVIGVSVGTSFAAPIISGLTACLWQSMPEKTAAEIVDLVRSSADRYLNPDEDFGYGIPDFERAFQLSVGSQNIDLLDNWLVTPNPFISAFEIFQDDFEGALSVELINLHGQVVWQEEVIFQHHQRITPGIALQPGVYVLRLKDGSFSYSTKVVRSLGQ</sequence>
<name>A0A0E9M0X6_9BACT</name>